<organism evidence="2 3">
    <name type="scientific">Trema orientale</name>
    <name type="common">Charcoal tree</name>
    <name type="synonym">Celtis orientalis</name>
    <dbReference type="NCBI Taxonomy" id="63057"/>
    <lineage>
        <taxon>Eukaryota</taxon>
        <taxon>Viridiplantae</taxon>
        <taxon>Streptophyta</taxon>
        <taxon>Embryophyta</taxon>
        <taxon>Tracheophyta</taxon>
        <taxon>Spermatophyta</taxon>
        <taxon>Magnoliopsida</taxon>
        <taxon>eudicotyledons</taxon>
        <taxon>Gunneridae</taxon>
        <taxon>Pentapetalae</taxon>
        <taxon>rosids</taxon>
        <taxon>fabids</taxon>
        <taxon>Rosales</taxon>
        <taxon>Cannabaceae</taxon>
        <taxon>Trema</taxon>
    </lineage>
</organism>
<evidence type="ECO:0008006" key="4">
    <source>
        <dbReference type="Google" id="ProtNLM"/>
    </source>
</evidence>
<dbReference type="EMBL" id="JXTC01000033">
    <property type="protein sequence ID" value="PON97305.1"/>
    <property type="molecule type" value="Genomic_DNA"/>
</dbReference>
<keyword evidence="1" id="KW-0812">Transmembrane</keyword>
<evidence type="ECO:0000313" key="3">
    <source>
        <dbReference type="Proteomes" id="UP000237000"/>
    </source>
</evidence>
<reference evidence="3" key="1">
    <citation type="submission" date="2016-06" db="EMBL/GenBank/DDBJ databases">
        <title>Parallel loss of symbiosis genes in relatives of nitrogen-fixing non-legume Parasponia.</title>
        <authorList>
            <person name="Van Velzen R."/>
            <person name="Holmer R."/>
            <person name="Bu F."/>
            <person name="Rutten L."/>
            <person name="Van Zeijl A."/>
            <person name="Liu W."/>
            <person name="Santuari L."/>
            <person name="Cao Q."/>
            <person name="Sharma T."/>
            <person name="Shen D."/>
            <person name="Roswanjaya Y."/>
            <person name="Wardhani T."/>
            <person name="Kalhor M.S."/>
            <person name="Jansen J."/>
            <person name="Van den Hoogen J."/>
            <person name="Gungor B."/>
            <person name="Hartog M."/>
            <person name="Hontelez J."/>
            <person name="Verver J."/>
            <person name="Yang W.-C."/>
            <person name="Schijlen E."/>
            <person name="Repin R."/>
            <person name="Schilthuizen M."/>
            <person name="Schranz E."/>
            <person name="Heidstra R."/>
            <person name="Miyata K."/>
            <person name="Fedorova E."/>
            <person name="Kohlen W."/>
            <person name="Bisseling T."/>
            <person name="Smit S."/>
            <person name="Geurts R."/>
        </authorList>
    </citation>
    <scope>NUCLEOTIDE SEQUENCE [LARGE SCALE GENOMIC DNA]</scope>
    <source>
        <strain evidence="3">cv. RG33-2</strain>
    </source>
</reference>
<protein>
    <recommendedName>
        <fullName evidence="4">Transmembrane protein</fullName>
    </recommendedName>
</protein>
<comment type="caution">
    <text evidence="2">The sequence shown here is derived from an EMBL/GenBank/DDBJ whole genome shotgun (WGS) entry which is preliminary data.</text>
</comment>
<keyword evidence="1" id="KW-1133">Transmembrane helix</keyword>
<evidence type="ECO:0000256" key="1">
    <source>
        <dbReference type="SAM" id="Phobius"/>
    </source>
</evidence>
<feature type="transmembrane region" description="Helical" evidence="1">
    <location>
        <begin position="45"/>
        <end position="72"/>
    </location>
</feature>
<dbReference type="InParanoid" id="A0A2P5FHL6"/>
<dbReference type="AlphaFoldDB" id="A0A2P5FHL6"/>
<proteinExistence type="predicted"/>
<feature type="transmembrane region" description="Helical" evidence="1">
    <location>
        <begin position="15"/>
        <end position="33"/>
    </location>
</feature>
<keyword evidence="3" id="KW-1185">Reference proteome</keyword>
<accession>A0A2P5FHL6</accession>
<sequence length="86" mass="10100">MNITEYYIELQDVHLNFGLSLLHLLFTCFGILYKDPFCLLLKLILFQLISFLDGHLPLLGVLSLIRILQFVLDQISLDWVMLFEIE</sequence>
<gene>
    <name evidence="2" type="ORF">TorRG33x02_070610</name>
</gene>
<evidence type="ECO:0000313" key="2">
    <source>
        <dbReference type="EMBL" id="PON97305.1"/>
    </source>
</evidence>
<dbReference type="OrthoDB" id="10584110at2759"/>
<name>A0A2P5FHL6_TREOI</name>
<keyword evidence="1" id="KW-0472">Membrane</keyword>
<dbReference type="Proteomes" id="UP000237000">
    <property type="component" value="Unassembled WGS sequence"/>
</dbReference>